<keyword evidence="3" id="KW-1185">Reference proteome</keyword>
<evidence type="ECO:0000313" key="2">
    <source>
        <dbReference type="EMBL" id="CDN88520.1"/>
    </source>
</evidence>
<protein>
    <recommendedName>
        <fullName evidence="4">DUF899 domain-containing protein</fullName>
    </recommendedName>
</protein>
<gene>
    <name evidence="2" type="ORF">BN948_02955</name>
</gene>
<organism evidence="2 3">
    <name type="scientific">Hydrogenophaga intermedia</name>
    <dbReference type="NCBI Taxonomy" id="65786"/>
    <lineage>
        <taxon>Bacteria</taxon>
        <taxon>Pseudomonadati</taxon>
        <taxon>Pseudomonadota</taxon>
        <taxon>Betaproteobacteria</taxon>
        <taxon>Burkholderiales</taxon>
        <taxon>Comamonadaceae</taxon>
        <taxon>Hydrogenophaga</taxon>
    </lineage>
</organism>
<dbReference type="AlphaFoldDB" id="A0A1L1PGI1"/>
<feature type="compositionally biased region" description="Basic and acidic residues" evidence="1">
    <location>
        <begin position="8"/>
        <end position="18"/>
    </location>
</feature>
<dbReference type="SUPFAM" id="SSF52833">
    <property type="entry name" value="Thioredoxin-like"/>
    <property type="match status" value="1"/>
</dbReference>
<dbReference type="InterPro" id="IPR010296">
    <property type="entry name" value="DUF899_thioredox"/>
</dbReference>
<name>A0A1L1PGI1_HYDIT</name>
<dbReference type="EMBL" id="CCAE010000025">
    <property type="protein sequence ID" value="CDN88520.1"/>
    <property type="molecule type" value="Genomic_DNA"/>
</dbReference>
<evidence type="ECO:0000313" key="3">
    <source>
        <dbReference type="Proteomes" id="UP000028878"/>
    </source>
</evidence>
<reference evidence="3" key="1">
    <citation type="submission" date="2014-11" db="EMBL/GenBank/DDBJ databases">
        <title>Draft genome sequence of Hydrogenophaga intermedia S1.</title>
        <authorList>
            <person name="Gan H.M."/>
            <person name="Chew T.H."/>
            <person name="Stolz A."/>
        </authorList>
    </citation>
    <scope>NUCLEOTIDE SEQUENCE [LARGE SCALE GENOMIC DNA]</scope>
    <source>
        <strain evidence="3">S1</strain>
    </source>
</reference>
<evidence type="ECO:0000256" key="1">
    <source>
        <dbReference type="SAM" id="MobiDB-lite"/>
    </source>
</evidence>
<dbReference type="Proteomes" id="UP000028878">
    <property type="component" value="Unassembled WGS sequence"/>
</dbReference>
<sequence>MASAAPLKDARQLAEHAKTPFPGASPEYEAARRALLAEEIELRRHSTRVVAQRRALPPGPVIEKAYKFKDEHGFDAELIDLFGDKDTLVAYFWMYGPQRQRPCPMCTNLIGALNGNARDIRQRVAFKVLGRSPVGRQYEFANERGWRDIQFVQTVGDDYARDLGLLNPDGSENPALTVFRKDGDKVRLFWASQMTKDMADPGQDPRDSPDLAPLWSVLDLTPEGRGENWYPKLQY</sequence>
<dbReference type="RefSeq" id="WP_009516931.1">
    <property type="nucleotide sequence ID" value="NZ_CCAE010000025.1"/>
</dbReference>
<feature type="region of interest" description="Disordered" evidence="1">
    <location>
        <begin position="1"/>
        <end position="25"/>
    </location>
</feature>
<evidence type="ECO:0008006" key="4">
    <source>
        <dbReference type="Google" id="ProtNLM"/>
    </source>
</evidence>
<accession>A0A1L1PGI1</accession>
<dbReference type="InterPro" id="IPR036249">
    <property type="entry name" value="Thioredoxin-like_sf"/>
</dbReference>
<dbReference type="Pfam" id="PF05988">
    <property type="entry name" value="DUF899"/>
    <property type="match status" value="1"/>
</dbReference>
<proteinExistence type="predicted"/>